<evidence type="ECO:0000256" key="1">
    <source>
        <dbReference type="SAM" id="Phobius"/>
    </source>
</evidence>
<keyword evidence="1" id="KW-1133">Transmembrane helix</keyword>
<protein>
    <submittedName>
        <fullName evidence="2">Uncharacterized protein</fullName>
    </submittedName>
</protein>
<evidence type="ECO:0000313" key="2">
    <source>
        <dbReference type="EMBL" id="MDQ0465859.1"/>
    </source>
</evidence>
<feature type="transmembrane region" description="Helical" evidence="1">
    <location>
        <begin position="12"/>
        <end position="35"/>
    </location>
</feature>
<comment type="caution">
    <text evidence="2">The sequence shown here is derived from an EMBL/GenBank/DDBJ whole genome shotgun (WGS) entry which is preliminary data.</text>
</comment>
<proteinExistence type="predicted"/>
<keyword evidence="1" id="KW-0812">Transmembrane</keyword>
<gene>
    <name evidence="2" type="ORF">QO010_003651</name>
</gene>
<dbReference type="Proteomes" id="UP001228905">
    <property type="component" value="Unassembled WGS sequence"/>
</dbReference>
<sequence length="37" mass="3860">MTNTKITAFERFFDRSASVFVLLLGAALAGATVLVGA</sequence>
<name>A0ABU0IV31_9CAUL</name>
<accession>A0ABU0IV31</accession>
<organism evidence="2 3">
    <name type="scientific">Caulobacter ginsengisoli</name>
    <dbReference type="NCBI Taxonomy" id="400775"/>
    <lineage>
        <taxon>Bacteria</taxon>
        <taxon>Pseudomonadati</taxon>
        <taxon>Pseudomonadota</taxon>
        <taxon>Alphaproteobacteria</taxon>
        <taxon>Caulobacterales</taxon>
        <taxon>Caulobacteraceae</taxon>
        <taxon>Caulobacter</taxon>
    </lineage>
</organism>
<keyword evidence="3" id="KW-1185">Reference proteome</keyword>
<keyword evidence="1" id="KW-0472">Membrane</keyword>
<dbReference type="EMBL" id="JAUSVS010000008">
    <property type="protein sequence ID" value="MDQ0465859.1"/>
    <property type="molecule type" value="Genomic_DNA"/>
</dbReference>
<reference evidence="2 3" key="1">
    <citation type="submission" date="2023-07" db="EMBL/GenBank/DDBJ databases">
        <title>Genomic Encyclopedia of Type Strains, Phase IV (KMG-IV): sequencing the most valuable type-strain genomes for metagenomic binning, comparative biology and taxonomic classification.</title>
        <authorList>
            <person name="Goeker M."/>
        </authorList>
    </citation>
    <scope>NUCLEOTIDE SEQUENCE [LARGE SCALE GENOMIC DNA]</scope>
    <source>
        <strain evidence="2 3">DSM 18695</strain>
    </source>
</reference>
<evidence type="ECO:0000313" key="3">
    <source>
        <dbReference type="Proteomes" id="UP001228905"/>
    </source>
</evidence>